<sequence length="129" mass="14683">MSIISTHDWPIVHYQMPDHVSDADADGVIAQLDAVLARGAKFVLIFSGAELPRDSAHFMKLYAQWSKRTLAEQRKWCLGAVRIEPDERKRNAFWRKALIYVMSSRSPYPYKIVADKDAALAQANHWLAA</sequence>
<accession>A0A225SWR2</accession>
<dbReference type="EMBL" id="NJGV01000005">
    <property type="protein sequence ID" value="OWY35623.1"/>
    <property type="molecule type" value="Genomic_DNA"/>
</dbReference>
<reference evidence="1 2" key="1">
    <citation type="journal article" date="2010" name="Int. J. Syst. Evol. Microbiol.">
        <title>Reclassification of Herbaspirillum putei as a later heterotypic synonym of Herbaspirillum huttiense, with the description of H. huttiense subsp. huttiense subsp. nov. and H. huttiense subsp. putei subsp. nov., comb. nov., and description of Herbaspirillum aquaticum sp. nov.</title>
        <authorList>
            <person name="Dobritsa A.P."/>
            <person name="Reddy M.C."/>
            <person name="Samadpour M."/>
        </authorList>
    </citation>
    <scope>NUCLEOTIDE SEQUENCE [LARGE SCALE GENOMIC DNA]</scope>
    <source>
        <strain evidence="1 2">IEH 4430</strain>
    </source>
</reference>
<dbReference type="Proteomes" id="UP000214747">
    <property type="component" value="Unassembled WGS sequence"/>
</dbReference>
<dbReference type="AlphaFoldDB" id="A0A225SWR2"/>
<evidence type="ECO:0008006" key="3">
    <source>
        <dbReference type="Google" id="ProtNLM"/>
    </source>
</evidence>
<evidence type="ECO:0000313" key="1">
    <source>
        <dbReference type="EMBL" id="OWY35623.1"/>
    </source>
</evidence>
<dbReference type="RefSeq" id="WP_088754511.1">
    <property type="nucleotide sequence ID" value="NZ_NJGV01000005.1"/>
</dbReference>
<comment type="caution">
    <text evidence="1">The sequence shown here is derived from an EMBL/GenBank/DDBJ whole genome shotgun (WGS) entry which is preliminary data.</text>
</comment>
<protein>
    <recommendedName>
        <fullName evidence="3">STAS/SEC14 domain-containing protein</fullName>
    </recommendedName>
</protein>
<organism evidence="1 2">
    <name type="scientific">Herbaspirillum aquaticum</name>
    <dbReference type="NCBI Taxonomy" id="568783"/>
    <lineage>
        <taxon>Bacteria</taxon>
        <taxon>Pseudomonadati</taxon>
        <taxon>Pseudomonadota</taxon>
        <taxon>Betaproteobacteria</taxon>
        <taxon>Burkholderiales</taxon>
        <taxon>Oxalobacteraceae</taxon>
        <taxon>Herbaspirillum</taxon>
    </lineage>
</organism>
<gene>
    <name evidence="1" type="ORF">CEJ45_07380</name>
</gene>
<proteinExistence type="predicted"/>
<keyword evidence="2" id="KW-1185">Reference proteome</keyword>
<name>A0A225SWR2_9BURK</name>
<evidence type="ECO:0000313" key="2">
    <source>
        <dbReference type="Proteomes" id="UP000214747"/>
    </source>
</evidence>